<evidence type="ECO:0000313" key="4">
    <source>
        <dbReference type="Proteomes" id="UP000620124"/>
    </source>
</evidence>
<evidence type="ECO:0000256" key="1">
    <source>
        <dbReference type="SAM" id="MobiDB-lite"/>
    </source>
</evidence>
<name>A0A8H7DBD6_9AGAR</name>
<dbReference type="AlphaFoldDB" id="A0A8H7DBD6"/>
<comment type="caution">
    <text evidence="3">The sequence shown here is derived from an EMBL/GenBank/DDBJ whole genome shotgun (WGS) entry which is preliminary data.</text>
</comment>
<feature type="signal peptide" evidence="2">
    <location>
        <begin position="1"/>
        <end position="21"/>
    </location>
</feature>
<gene>
    <name evidence="3" type="ORF">MVEN_00252600</name>
</gene>
<organism evidence="3 4">
    <name type="scientific">Mycena venus</name>
    <dbReference type="NCBI Taxonomy" id="2733690"/>
    <lineage>
        <taxon>Eukaryota</taxon>
        <taxon>Fungi</taxon>
        <taxon>Dikarya</taxon>
        <taxon>Basidiomycota</taxon>
        <taxon>Agaricomycotina</taxon>
        <taxon>Agaricomycetes</taxon>
        <taxon>Agaricomycetidae</taxon>
        <taxon>Agaricales</taxon>
        <taxon>Marasmiineae</taxon>
        <taxon>Mycenaceae</taxon>
        <taxon>Mycena</taxon>
    </lineage>
</organism>
<reference evidence="3" key="1">
    <citation type="submission" date="2020-05" db="EMBL/GenBank/DDBJ databases">
        <title>Mycena genomes resolve the evolution of fungal bioluminescence.</title>
        <authorList>
            <person name="Tsai I.J."/>
        </authorList>
    </citation>
    <scope>NUCLEOTIDE SEQUENCE</scope>
    <source>
        <strain evidence="3">CCC161011</strain>
    </source>
</reference>
<feature type="chain" id="PRO_5034047563" evidence="2">
    <location>
        <begin position="22"/>
        <end position="105"/>
    </location>
</feature>
<proteinExistence type="predicted"/>
<keyword evidence="2" id="KW-0732">Signal</keyword>
<feature type="compositionally biased region" description="Basic and acidic residues" evidence="1">
    <location>
        <begin position="42"/>
        <end position="87"/>
    </location>
</feature>
<evidence type="ECO:0000313" key="3">
    <source>
        <dbReference type="EMBL" id="KAF7369249.1"/>
    </source>
</evidence>
<dbReference type="Proteomes" id="UP000620124">
    <property type="component" value="Unassembled WGS sequence"/>
</dbReference>
<dbReference type="EMBL" id="JACAZI010000002">
    <property type="protein sequence ID" value="KAF7369249.1"/>
    <property type="molecule type" value="Genomic_DNA"/>
</dbReference>
<accession>A0A8H7DBD6</accession>
<feature type="region of interest" description="Disordered" evidence="1">
    <location>
        <begin position="33"/>
        <end position="105"/>
    </location>
</feature>
<keyword evidence="4" id="KW-1185">Reference proteome</keyword>
<evidence type="ECO:0000256" key="2">
    <source>
        <dbReference type="SAM" id="SignalP"/>
    </source>
</evidence>
<protein>
    <submittedName>
        <fullName evidence="3">Uncharacterized protein</fullName>
    </submittedName>
</protein>
<dbReference type="OrthoDB" id="3065953at2759"/>
<sequence length="105" mass="11593">MFFKKSFLLFVLAAVLSTVSSIPVTSKSVADVTDSVGGTVKIDGRAPRHGDSRSRSRGRRNEIEARMPRHGDSGRSHSRGRRAEIEARVPPPWGFRQEPFSWASG</sequence>